<dbReference type="EMBL" id="WMJZ01000069">
    <property type="protein sequence ID" value="MTH48863.1"/>
    <property type="molecule type" value="Genomic_DNA"/>
</dbReference>
<gene>
    <name evidence="1" type="ORF">GJV78_22050</name>
</gene>
<protein>
    <submittedName>
        <fullName evidence="1">Uncharacterized protein</fullName>
    </submittedName>
</protein>
<dbReference type="AlphaFoldDB" id="A0A6L6IVU9"/>
<dbReference type="OrthoDB" id="6631029at2"/>
<name>A0A6L6IVU9_9ENTR</name>
<evidence type="ECO:0000313" key="1">
    <source>
        <dbReference type="EMBL" id="MTH48863.1"/>
    </source>
</evidence>
<organism evidence="1 2">
    <name type="scientific">Intestinirhabdus alba</name>
    <dbReference type="NCBI Taxonomy" id="2899544"/>
    <lineage>
        <taxon>Bacteria</taxon>
        <taxon>Pseudomonadati</taxon>
        <taxon>Pseudomonadota</taxon>
        <taxon>Gammaproteobacteria</taxon>
        <taxon>Enterobacterales</taxon>
        <taxon>Enterobacteriaceae</taxon>
        <taxon>Intestinirhabdus</taxon>
    </lineage>
</organism>
<accession>A0A6L6IVU9</accession>
<dbReference type="Proteomes" id="UP000477739">
    <property type="component" value="Unassembled WGS sequence"/>
</dbReference>
<evidence type="ECO:0000313" key="2">
    <source>
        <dbReference type="Proteomes" id="UP000477739"/>
    </source>
</evidence>
<proteinExistence type="predicted"/>
<sequence>MRVDFNNLLVKDGALSFIDNGQAFSAVRNNKLDAFIKSKAGYFYHPKQKNGDLASINLVIFDCIIFYHSTELMLFLKELIQETGKVSDNINY</sequence>
<keyword evidence="2" id="KW-1185">Reference proteome</keyword>
<reference evidence="1 2" key="1">
    <citation type="submission" date="2019-11" db="EMBL/GenBank/DDBJ databases">
        <title>Escherichia alba sp. nov. isolated from the gut of plastic-eating superworms Zophobas atratus.</title>
        <authorList>
            <person name="Yang Y."/>
        </authorList>
    </citation>
    <scope>NUCLEOTIDE SEQUENCE [LARGE SCALE GENOMIC DNA]</scope>
    <source>
        <strain evidence="2">BIT-B35</strain>
    </source>
</reference>
<dbReference type="RefSeq" id="WP_155110228.1">
    <property type="nucleotide sequence ID" value="NZ_WMJZ01000069.1"/>
</dbReference>
<comment type="caution">
    <text evidence="1">The sequence shown here is derived from an EMBL/GenBank/DDBJ whole genome shotgun (WGS) entry which is preliminary data.</text>
</comment>